<sequence>MRNMYWLVENNIATFNIQDLCSLVEMQIQNKEEYIISTSAYTIRSVFLNTTVLEERCKYGSYSNNHAEHDFIEAIAQVIEESTIKELSKSLTWSIMIDESTTITNHKNLVIVSKHLVNNIPCYRYLGMIQLTSGTANSITSELLHFFTAKNIPTKALNHMGSDGASVMLGIEIPAIINGIELLNEWAVFRSLLYNFQNFKLYEAWENIFKIENFKSIYPNISMLASLLLTLPLSNAYVERVFSYQNNIKTKLRKNMSLKTLNDLIIISLNRPS</sequence>
<gene>
    <name evidence="2" type="ORF">C2G38_2291253</name>
</gene>
<name>A0A397U4X4_9GLOM</name>
<accession>A0A397U4X4</accession>
<dbReference type="OrthoDB" id="2315120at2759"/>
<dbReference type="STRING" id="44941.A0A397U4X4"/>
<protein>
    <recommendedName>
        <fullName evidence="1">HAT C-terminal dimerisation domain-containing protein</fullName>
    </recommendedName>
</protein>
<dbReference type="Pfam" id="PF05699">
    <property type="entry name" value="Dimer_Tnp_hAT"/>
    <property type="match status" value="1"/>
</dbReference>
<dbReference type="Proteomes" id="UP000266673">
    <property type="component" value="Unassembled WGS sequence"/>
</dbReference>
<dbReference type="SUPFAM" id="SSF53098">
    <property type="entry name" value="Ribonuclease H-like"/>
    <property type="match status" value="1"/>
</dbReference>
<dbReference type="PANTHER" id="PTHR46880:SF5">
    <property type="entry name" value="DUF4371 DOMAIN-CONTAINING PROTEIN"/>
    <property type="match status" value="1"/>
</dbReference>
<keyword evidence="3" id="KW-1185">Reference proteome</keyword>
<dbReference type="PANTHER" id="PTHR46880">
    <property type="entry name" value="RAS-ASSOCIATING DOMAIN-CONTAINING PROTEIN"/>
    <property type="match status" value="1"/>
</dbReference>
<organism evidence="2 3">
    <name type="scientific">Gigaspora rosea</name>
    <dbReference type="NCBI Taxonomy" id="44941"/>
    <lineage>
        <taxon>Eukaryota</taxon>
        <taxon>Fungi</taxon>
        <taxon>Fungi incertae sedis</taxon>
        <taxon>Mucoromycota</taxon>
        <taxon>Glomeromycotina</taxon>
        <taxon>Glomeromycetes</taxon>
        <taxon>Diversisporales</taxon>
        <taxon>Gigasporaceae</taxon>
        <taxon>Gigaspora</taxon>
    </lineage>
</organism>
<comment type="caution">
    <text evidence="2">The sequence shown here is derived from an EMBL/GenBank/DDBJ whole genome shotgun (WGS) entry which is preliminary data.</text>
</comment>
<reference evidence="2 3" key="1">
    <citation type="submission" date="2018-06" db="EMBL/GenBank/DDBJ databases">
        <title>Comparative genomics reveals the genomic features of Rhizophagus irregularis, R. cerebriforme, R. diaphanum and Gigaspora rosea, and their symbiotic lifestyle signature.</title>
        <authorList>
            <person name="Morin E."/>
            <person name="San Clemente H."/>
            <person name="Chen E.C.H."/>
            <person name="De La Providencia I."/>
            <person name="Hainaut M."/>
            <person name="Kuo A."/>
            <person name="Kohler A."/>
            <person name="Murat C."/>
            <person name="Tang N."/>
            <person name="Roy S."/>
            <person name="Loubradou J."/>
            <person name="Henrissat B."/>
            <person name="Grigoriev I.V."/>
            <person name="Corradi N."/>
            <person name="Roux C."/>
            <person name="Martin F.M."/>
        </authorList>
    </citation>
    <scope>NUCLEOTIDE SEQUENCE [LARGE SCALE GENOMIC DNA]</scope>
    <source>
        <strain evidence="2 3">DAOM 194757</strain>
    </source>
</reference>
<dbReference type="InterPro" id="IPR008906">
    <property type="entry name" value="HATC_C_dom"/>
</dbReference>
<evidence type="ECO:0000313" key="2">
    <source>
        <dbReference type="EMBL" id="RIB02463.1"/>
    </source>
</evidence>
<dbReference type="AlphaFoldDB" id="A0A397U4X4"/>
<dbReference type="GO" id="GO:0046983">
    <property type="term" value="F:protein dimerization activity"/>
    <property type="evidence" value="ECO:0007669"/>
    <property type="project" value="InterPro"/>
</dbReference>
<dbReference type="InterPro" id="IPR012337">
    <property type="entry name" value="RNaseH-like_sf"/>
</dbReference>
<evidence type="ECO:0000259" key="1">
    <source>
        <dbReference type="Pfam" id="PF05699"/>
    </source>
</evidence>
<proteinExistence type="predicted"/>
<evidence type="ECO:0000313" key="3">
    <source>
        <dbReference type="Proteomes" id="UP000266673"/>
    </source>
</evidence>
<feature type="domain" description="HAT C-terminal dimerisation" evidence="1">
    <location>
        <begin position="198"/>
        <end position="270"/>
    </location>
</feature>
<dbReference type="EMBL" id="QKWP01002688">
    <property type="protein sequence ID" value="RIB02463.1"/>
    <property type="molecule type" value="Genomic_DNA"/>
</dbReference>